<reference evidence="3" key="1">
    <citation type="journal article" date="2019" name="Int. J. Syst. Evol. Microbiol.">
        <title>The Global Catalogue of Microorganisms (GCM) 10K type strain sequencing project: providing services to taxonomists for standard genome sequencing and annotation.</title>
        <authorList>
            <consortium name="The Broad Institute Genomics Platform"/>
            <consortium name="The Broad Institute Genome Sequencing Center for Infectious Disease"/>
            <person name="Wu L."/>
            <person name="Ma J."/>
        </authorList>
    </citation>
    <scope>NUCLEOTIDE SEQUENCE [LARGE SCALE GENOMIC DNA]</scope>
    <source>
        <strain evidence="3">ZS-35-S2</strain>
    </source>
</reference>
<sequence length="185" mass="18784">MTAEPHRLRLSVGFDGARRGPVRTIALLGSLVAAALGGLGFALAGPVLAAILAGPVLLATVLMVVFVVRAAAWLDGTRLTVRGLRTRTVDLAAARSVELRHLQRREVGPVPGIDVVAKAPPISALVAQAGGVVVRLRFVSGVATELPAEQLRALADAVSAGDCPGAAEAAAWLRDAARAGGPTGD</sequence>
<keyword evidence="3" id="KW-1185">Reference proteome</keyword>
<feature type="transmembrane region" description="Helical" evidence="1">
    <location>
        <begin position="21"/>
        <end position="43"/>
    </location>
</feature>
<dbReference type="RefSeq" id="WP_377427205.1">
    <property type="nucleotide sequence ID" value="NZ_JBHSPR010000032.1"/>
</dbReference>
<feature type="transmembrane region" description="Helical" evidence="1">
    <location>
        <begin position="49"/>
        <end position="72"/>
    </location>
</feature>
<dbReference type="Proteomes" id="UP001596203">
    <property type="component" value="Unassembled WGS sequence"/>
</dbReference>
<comment type="caution">
    <text evidence="2">The sequence shown here is derived from an EMBL/GenBank/DDBJ whole genome shotgun (WGS) entry which is preliminary data.</text>
</comment>
<evidence type="ECO:0008006" key="4">
    <source>
        <dbReference type="Google" id="ProtNLM"/>
    </source>
</evidence>
<evidence type="ECO:0000313" key="3">
    <source>
        <dbReference type="Proteomes" id="UP001596203"/>
    </source>
</evidence>
<organism evidence="2 3">
    <name type="scientific">Plantactinospora solaniradicis</name>
    <dbReference type="NCBI Taxonomy" id="1723736"/>
    <lineage>
        <taxon>Bacteria</taxon>
        <taxon>Bacillati</taxon>
        <taxon>Actinomycetota</taxon>
        <taxon>Actinomycetes</taxon>
        <taxon>Micromonosporales</taxon>
        <taxon>Micromonosporaceae</taxon>
        <taxon>Plantactinospora</taxon>
    </lineage>
</organism>
<evidence type="ECO:0000313" key="2">
    <source>
        <dbReference type="EMBL" id="MFC6020239.1"/>
    </source>
</evidence>
<keyword evidence="1" id="KW-0472">Membrane</keyword>
<keyword evidence="1" id="KW-1133">Transmembrane helix</keyword>
<evidence type="ECO:0000256" key="1">
    <source>
        <dbReference type="SAM" id="Phobius"/>
    </source>
</evidence>
<gene>
    <name evidence="2" type="ORF">ACFP2T_29230</name>
</gene>
<proteinExistence type="predicted"/>
<name>A0ABW1KHF5_9ACTN</name>
<dbReference type="EMBL" id="JBHSPR010000032">
    <property type="protein sequence ID" value="MFC6020239.1"/>
    <property type="molecule type" value="Genomic_DNA"/>
</dbReference>
<protein>
    <recommendedName>
        <fullName evidence="4">DUF304 domain-containing protein</fullName>
    </recommendedName>
</protein>
<accession>A0ABW1KHF5</accession>
<keyword evidence="1" id="KW-0812">Transmembrane</keyword>